<feature type="chain" id="PRO_5031021157" evidence="2">
    <location>
        <begin position="22"/>
        <end position="163"/>
    </location>
</feature>
<proteinExistence type="predicted"/>
<sequence length="163" mass="18234">MKNLFVLPLVFAFLVSSVAQGDEASAKKLDFGDYSSATLTTKGWDAYNAKKYDDAVTFAKECVTRYAKEAIVMQKELKEPVAGSDKDAVLSKWALNDVGTCYFILGQSLEKLGKTDEAIKAYKQLLKDVPFAQCWDPQGWFWKPADAAKKQIKVLEFAKLEDE</sequence>
<protein>
    <submittedName>
        <fullName evidence="3">Tetratricopeptide (TPR) repeat protein</fullName>
    </submittedName>
</protein>
<evidence type="ECO:0000313" key="3">
    <source>
        <dbReference type="EMBL" id="MBB3206903.1"/>
    </source>
</evidence>
<evidence type="ECO:0000256" key="2">
    <source>
        <dbReference type="SAM" id="SignalP"/>
    </source>
</evidence>
<keyword evidence="1" id="KW-0802">TPR repeat</keyword>
<evidence type="ECO:0000256" key="1">
    <source>
        <dbReference type="PROSITE-ProRule" id="PRU00339"/>
    </source>
</evidence>
<dbReference type="AlphaFoldDB" id="A0A7W5H644"/>
<keyword evidence="4" id="KW-1185">Reference proteome</keyword>
<dbReference type="Proteomes" id="UP000536179">
    <property type="component" value="Unassembled WGS sequence"/>
</dbReference>
<name>A0A7W5H644_9BACT</name>
<dbReference type="PROSITE" id="PS50005">
    <property type="entry name" value="TPR"/>
    <property type="match status" value="1"/>
</dbReference>
<organism evidence="3 4">
    <name type="scientific">Aporhodopirellula rubra</name>
    <dbReference type="NCBI Taxonomy" id="980271"/>
    <lineage>
        <taxon>Bacteria</taxon>
        <taxon>Pseudomonadati</taxon>
        <taxon>Planctomycetota</taxon>
        <taxon>Planctomycetia</taxon>
        <taxon>Pirellulales</taxon>
        <taxon>Pirellulaceae</taxon>
        <taxon>Aporhodopirellula</taxon>
    </lineage>
</organism>
<reference evidence="3 4" key="1">
    <citation type="submission" date="2020-08" db="EMBL/GenBank/DDBJ databases">
        <title>Genomic Encyclopedia of Type Strains, Phase III (KMG-III): the genomes of soil and plant-associated and newly described type strains.</title>
        <authorList>
            <person name="Whitman W."/>
        </authorList>
    </citation>
    <scope>NUCLEOTIDE SEQUENCE [LARGE SCALE GENOMIC DNA]</scope>
    <source>
        <strain evidence="3 4">CECT 8075</strain>
    </source>
</reference>
<comment type="caution">
    <text evidence="3">The sequence shown here is derived from an EMBL/GenBank/DDBJ whole genome shotgun (WGS) entry which is preliminary data.</text>
</comment>
<accession>A0A7W5H644</accession>
<dbReference type="SUPFAM" id="SSF48452">
    <property type="entry name" value="TPR-like"/>
    <property type="match status" value="1"/>
</dbReference>
<dbReference type="EMBL" id="JACHXU010000008">
    <property type="protein sequence ID" value="MBB3206903.1"/>
    <property type="molecule type" value="Genomic_DNA"/>
</dbReference>
<dbReference type="RefSeq" id="WP_184305322.1">
    <property type="nucleotide sequence ID" value="NZ_JACHXU010000008.1"/>
</dbReference>
<gene>
    <name evidence="3" type="ORF">FHS27_002717</name>
</gene>
<dbReference type="InterPro" id="IPR011990">
    <property type="entry name" value="TPR-like_helical_dom_sf"/>
</dbReference>
<dbReference type="Gene3D" id="1.25.40.10">
    <property type="entry name" value="Tetratricopeptide repeat domain"/>
    <property type="match status" value="1"/>
</dbReference>
<keyword evidence="2" id="KW-0732">Signal</keyword>
<dbReference type="InterPro" id="IPR019734">
    <property type="entry name" value="TPR_rpt"/>
</dbReference>
<feature type="repeat" description="TPR" evidence="1">
    <location>
        <begin position="99"/>
        <end position="132"/>
    </location>
</feature>
<evidence type="ECO:0000313" key="4">
    <source>
        <dbReference type="Proteomes" id="UP000536179"/>
    </source>
</evidence>
<dbReference type="Pfam" id="PF13174">
    <property type="entry name" value="TPR_6"/>
    <property type="match status" value="1"/>
</dbReference>
<feature type="signal peptide" evidence="2">
    <location>
        <begin position="1"/>
        <end position="21"/>
    </location>
</feature>